<accession>A0A1I0QL13</accession>
<keyword evidence="4" id="KW-1185">Reference proteome</keyword>
<dbReference type="InterPro" id="IPR052710">
    <property type="entry name" value="CAAX_protease"/>
</dbReference>
<feature type="transmembrane region" description="Helical" evidence="1">
    <location>
        <begin position="36"/>
        <end position="53"/>
    </location>
</feature>
<feature type="transmembrane region" description="Helical" evidence="1">
    <location>
        <begin position="99"/>
        <end position="125"/>
    </location>
</feature>
<evidence type="ECO:0000259" key="2">
    <source>
        <dbReference type="Pfam" id="PF02517"/>
    </source>
</evidence>
<dbReference type="GO" id="GO:0004175">
    <property type="term" value="F:endopeptidase activity"/>
    <property type="evidence" value="ECO:0007669"/>
    <property type="project" value="UniProtKB-ARBA"/>
</dbReference>
<dbReference type="STRING" id="99656.SAMN05421659_108113"/>
<feature type="transmembrane region" description="Helical" evidence="1">
    <location>
        <begin position="65"/>
        <end position="87"/>
    </location>
</feature>
<reference evidence="3 4" key="1">
    <citation type="submission" date="2016-10" db="EMBL/GenBank/DDBJ databases">
        <authorList>
            <person name="de Groot N.N."/>
        </authorList>
    </citation>
    <scope>NUCLEOTIDE SEQUENCE [LARGE SCALE GENOMIC DNA]</scope>
    <source>
        <strain evidence="3 4">DSM 9179</strain>
    </source>
</reference>
<dbReference type="InterPro" id="IPR003675">
    <property type="entry name" value="Rce1/LyrA-like_dom"/>
</dbReference>
<keyword evidence="1" id="KW-0472">Membrane</keyword>
<dbReference type="Pfam" id="PF02517">
    <property type="entry name" value="Rce1-like"/>
    <property type="match status" value="1"/>
</dbReference>
<evidence type="ECO:0000313" key="3">
    <source>
        <dbReference type="EMBL" id="SEW27839.1"/>
    </source>
</evidence>
<feature type="transmembrane region" description="Helical" evidence="1">
    <location>
        <begin position="131"/>
        <end position="150"/>
    </location>
</feature>
<proteinExistence type="predicted"/>
<dbReference type="GO" id="GO:0080120">
    <property type="term" value="P:CAAX-box protein maturation"/>
    <property type="evidence" value="ECO:0007669"/>
    <property type="project" value="UniProtKB-ARBA"/>
</dbReference>
<evidence type="ECO:0000313" key="4">
    <source>
        <dbReference type="Proteomes" id="UP000199701"/>
    </source>
</evidence>
<keyword evidence="1" id="KW-1133">Transmembrane helix</keyword>
<gene>
    <name evidence="3" type="ORF">SAMN05421659_108113</name>
</gene>
<dbReference type="Proteomes" id="UP000199701">
    <property type="component" value="Unassembled WGS sequence"/>
</dbReference>
<dbReference type="PANTHER" id="PTHR36435">
    <property type="entry name" value="SLR1288 PROTEIN"/>
    <property type="match status" value="1"/>
</dbReference>
<organism evidence="3 4">
    <name type="scientific">[Clostridium] fimetarium</name>
    <dbReference type="NCBI Taxonomy" id="99656"/>
    <lineage>
        <taxon>Bacteria</taxon>
        <taxon>Bacillati</taxon>
        <taxon>Bacillota</taxon>
        <taxon>Clostridia</taxon>
        <taxon>Lachnospirales</taxon>
        <taxon>Lachnospiraceae</taxon>
    </lineage>
</organism>
<feature type="domain" description="CAAX prenyl protease 2/Lysostaphin resistance protein A-like" evidence="2">
    <location>
        <begin position="101"/>
        <end position="190"/>
    </location>
</feature>
<name>A0A1I0QL13_9FIRM</name>
<dbReference type="AlphaFoldDB" id="A0A1I0QL13"/>
<dbReference type="PANTHER" id="PTHR36435:SF1">
    <property type="entry name" value="CAAX AMINO TERMINAL PROTEASE FAMILY PROTEIN"/>
    <property type="match status" value="1"/>
</dbReference>
<protein>
    <recommendedName>
        <fullName evidence="2">CAAX prenyl protease 2/Lysostaphin resistance protein A-like domain-containing protein</fullName>
    </recommendedName>
</protein>
<dbReference type="EMBL" id="FOJI01000008">
    <property type="protein sequence ID" value="SEW27839.1"/>
    <property type="molecule type" value="Genomic_DNA"/>
</dbReference>
<evidence type="ECO:0000256" key="1">
    <source>
        <dbReference type="SAM" id="Phobius"/>
    </source>
</evidence>
<feature type="transmembrane region" description="Helical" evidence="1">
    <location>
        <begin position="6"/>
        <end position="24"/>
    </location>
</feature>
<sequence>MESLISIIGCCMLSFLYIILYTILMRLKDTKFIKKYYTYIWAVLILIIALIYPDSLLRKISIEFFYNKKIIIEILKIAVFACVLGYVSGYKTVNKRDDFDFCIIFPVFEEILFRGVILFILVNVGLLNDKYAVVLSALLFGVMHFQYFGLKKESIRYVVFAFIGGYFFANIVLITQSILPSIFLHMVFNISAIGFSRYRIKKSSM</sequence>
<dbReference type="OrthoDB" id="2035856at2"/>
<keyword evidence="1" id="KW-0812">Transmembrane</keyword>
<dbReference type="RefSeq" id="WP_092454108.1">
    <property type="nucleotide sequence ID" value="NZ_FOJI01000008.1"/>
</dbReference>
<feature type="transmembrane region" description="Helical" evidence="1">
    <location>
        <begin position="157"/>
        <end position="176"/>
    </location>
</feature>